<evidence type="ECO:0000256" key="3">
    <source>
        <dbReference type="ARBA" id="ARBA00022694"/>
    </source>
</evidence>
<proteinExistence type="predicted"/>
<dbReference type="PROSITE" id="PS51379">
    <property type="entry name" value="4FE4S_FER_2"/>
    <property type="match status" value="1"/>
</dbReference>
<reference evidence="7" key="1">
    <citation type="submission" date="2018-06" db="EMBL/GenBank/DDBJ databases">
        <authorList>
            <person name="Zhirakovskaya E."/>
        </authorList>
    </citation>
    <scope>NUCLEOTIDE SEQUENCE</scope>
</reference>
<dbReference type="InterPro" id="IPR013542">
    <property type="entry name" value="QueG_DUF1730"/>
</dbReference>
<keyword evidence="4" id="KW-0671">Queuosine biosynthesis</keyword>
<protein>
    <submittedName>
        <fullName evidence="7">Epoxyqueuosine reductase</fullName>
        <ecNumber evidence="7">1.17.99.6</ecNumber>
    </submittedName>
</protein>
<evidence type="ECO:0000313" key="7">
    <source>
        <dbReference type="EMBL" id="VAW19510.1"/>
    </source>
</evidence>
<keyword evidence="1" id="KW-0479">Metal-binding</keyword>
<accession>A0A3B0TS21</accession>
<evidence type="ECO:0000256" key="2">
    <source>
        <dbReference type="ARBA" id="ARBA00022490"/>
    </source>
</evidence>
<feature type="domain" description="4Fe-4S ferredoxin-type" evidence="6">
    <location>
        <begin position="179"/>
        <end position="208"/>
    </location>
</feature>
<keyword evidence="1" id="KW-0004">4Fe-4S</keyword>
<dbReference type="Pfam" id="PF08331">
    <property type="entry name" value="QueG_DUF1730"/>
    <property type="match status" value="1"/>
</dbReference>
<sequence>MGDTVQISKKIKSESEKLGFFDCAIIPATRLARDSDYLNTWLEKNMHGEMGYMSRNVEKRIDPRLLFENAKTLIVALQNYFPKETQRDTEAPILSKYAYGADYHFVMKDKLKKLLNFIQEEIYPCNGRPFVDSAPVLERAWARKAGLGWIGKNSNLISVEHGSFFFIGELIIDIELPYDKVAEVRDHCGNCSRCIDACPTKAIVSNRVVDARKCISYQTIELKGKLDENLAGRFENRVFGCDICQDVCPWNLEPAAHHEPGFEPKHELITLTKEEWHSMEGPQFDEIFKNSPVKRAGYGGLKRNLGFLNSQNRTSR</sequence>
<dbReference type="GO" id="GO:0051539">
    <property type="term" value="F:4 iron, 4 sulfur cluster binding"/>
    <property type="evidence" value="ECO:0007669"/>
    <property type="project" value="UniProtKB-KW"/>
</dbReference>
<evidence type="ECO:0000259" key="6">
    <source>
        <dbReference type="PROSITE" id="PS51379"/>
    </source>
</evidence>
<dbReference type="SUPFAM" id="SSF54862">
    <property type="entry name" value="4Fe-4S ferredoxins"/>
    <property type="match status" value="1"/>
</dbReference>
<keyword evidence="5 7" id="KW-0560">Oxidoreductase</keyword>
<dbReference type="PANTHER" id="PTHR30002:SF4">
    <property type="entry name" value="EPOXYQUEUOSINE REDUCTASE"/>
    <property type="match status" value="1"/>
</dbReference>
<dbReference type="Gene3D" id="3.30.70.20">
    <property type="match status" value="1"/>
</dbReference>
<name>A0A3B0TS21_9ZZZZ</name>
<dbReference type="EMBL" id="UOEP01000100">
    <property type="protein sequence ID" value="VAW19510.1"/>
    <property type="molecule type" value="Genomic_DNA"/>
</dbReference>
<organism evidence="7">
    <name type="scientific">hydrothermal vent metagenome</name>
    <dbReference type="NCBI Taxonomy" id="652676"/>
    <lineage>
        <taxon>unclassified sequences</taxon>
        <taxon>metagenomes</taxon>
        <taxon>ecological metagenomes</taxon>
    </lineage>
</organism>
<keyword evidence="1" id="KW-0408">Iron</keyword>
<evidence type="ECO:0000256" key="4">
    <source>
        <dbReference type="ARBA" id="ARBA00022785"/>
    </source>
</evidence>
<dbReference type="InterPro" id="IPR017896">
    <property type="entry name" value="4Fe4S_Fe-S-bd"/>
</dbReference>
<keyword evidence="3" id="KW-0819">tRNA processing</keyword>
<dbReference type="PANTHER" id="PTHR30002">
    <property type="entry name" value="EPOXYQUEUOSINE REDUCTASE"/>
    <property type="match status" value="1"/>
</dbReference>
<dbReference type="InterPro" id="IPR004453">
    <property type="entry name" value="QueG"/>
</dbReference>
<keyword evidence="1" id="KW-0411">Iron-sulfur</keyword>
<dbReference type="GO" id="GO:0008616">
    <property type="term" value="P:tRNA queuosine(34) biosynthetic process"/>
    <property type="evidence" value="ECO:0007669"/>
    <property type="project" value="UniProtKB-KW"/>
</dbReference>
<evidence type="ECO:0000256" key="1">
    <source>
        <dbReference type="ARBA" id="ARBA00022485"/>
    </source>
</evidence>
<dbReference type="InterPro" id="IPR017900">
    <property type="entry name" value="4Fe4S_Fe_S_CS"/>
</dbReference>
<keyword evidence="2" id="KW-0963">Cytoplasm</keyword>
<dbReference type="Pfam" id="PF13484">
    <property type="entry name" value="Fer4_16"/>
    <property type="match status" value="1"/>
</dbReference>
<dbReference type="EC" id="1.17.99.6" evidence="7"/>
<dbReference type="NCBIfam" id="TIGR00276">
    <property type="entry name" value="tRNA epoxyqueuosine(34) reductase QueG"/>
    <property type="match status" value="1"/>
</dbReference>
<dbReference type="PROSITE" id="PS00198">
    <property type="entry name" value="4FE4S_FER_1"/>
    <property type="match status" value="1"/>
</dbReference>
<evidence type="ECO:0000256" key="5">
    <source>
        <dbReference type="ARBA" id="ARBA00023002"/>
    </source>
</evidence>
<gene>
    <name evidence="7" type="ORF">MNBD_BACTEROID01-2545</name>
</gene>
<dbReference type="AlphaFoldDB" id="A0A3B0TS21"/>
<dbReference type="GO" id="GO:0052693">
    <property type="term" value="F:epoxyqueuosine reductase activity"/>
    <property type="evidence" value="ECO:0007669"/>
    <property type="project" value="UniProtKB-EC"/>
</dbReference>